<keyword evidence="5" id="KW-1185">Reference proteome</keyword>
<gene>
    <name evidence="4" type="ORF">FKZ61_05700</name>
</gene>
<organism evidence="4 5">
    <name type="scientific">Litorilinea aerophila</name>
    <dbReference type="NCBI Taxonomy" id="1204385"/>
    <lineage>
        <taxon>Bacteria</taxon>
        <taxon>Bacillati</taxon>
        <taxon>Chloroflexota</taxon>
        <taxon>Caldilineae</taxon>
        <taxon>Caldilineales</taxon>
        <taxon>Caldilineaceae</taxon>
        <taxon>Litorilinea</taxon>
    </lineage>
</organism>
<dbReference type="InParanoid" id="A0A540VJ29"/>
<dbReference type="EMBL" id="VIGC01000006">
    <property type="protein sequence ID" value="TQE96756.1"/>
    <property type="molecule type" value="Genomic_DNA"/>
</dbReference>
<dbReference type="SUPFAM" id="SSF48452">
    <property type="entry name" value="TPR-like"/>
    <property type="match status" value="1"/>
</dbReference>
<dbReference type="InterPro" id="IPR024983">
    <property type="entry name" value="CHAT_dom"/>
</dbReference>
<comment type="caution">
    <text evidence="4">The sequence shown here is derived from an EMBL/GenBank/DDBJ whole genome shotgun (WGS) entry which is preliminary data.</text>
</comment>
<evidence type="ECO:0000313" key="4">
    <source>
        <dbReference type="EMBL" id="TQE96756.1"/>
    </source>
</evidence>
<dbReference type="Pfam" id="PF13374">
    <property type="entry name" value="TPR_10"/>
    <property type="match status" value="2"/>
</dbReference>
<evidence type="ECO:0000259" key="2">
    <source>
        <dbReference type="Pfam" id="PF12770"/>
    </source>
</evidence>
<evidence type="ECO:0000313" key="5">
    <source>
        <dbReference type="Proteomes" id="UP000317371"/>
    </source>
</evidence>
<proteinExistence type="predicted"/>
<dbReference type="InterPro" id="IPR025682">
    <property type="entry name" value="CpXC_dom"/>
</dbReference>
<accession>A0A540VJ29</accession>
<protein>
    <submittedName>
        <fullName evidence="4">CHAT domain-containing protein</fullName>
    </submittedName>
</protein>
<dbReference type="PANTHER" id="PTHR10098">
    <property type="entry name" value="RAPSYN-RELATED"/>
    <property type="match status" value="1"/>
</dbReference>
<dbReference type="InterPro" id="IPR011990">
    <property type="entry name" value="TPR-like_helical_dom_sf"/>
</dbReference>
<sequence>MSPTHLPDSSHAEPVPLTCPACGHAFHFQLWLIVDGAARPDLLEQAREGALHRVTCPQCGHAWEEDAPLLIFTPPTAGEGEASPHPTARGIPPLLFSPAQSTTAEQDREQAAGLLARLRERLGDAWQDEWVADGLSAVPRPLLPLALDDDPEAALRRLAEQMQREIERLQEENPDAHRRLEESARELAEEPAGAPDLASLLQAFINADTWAESRRIVEQHPELLSDEADALLGQLLDAARIQGDDRAVGIFEEHRALLRRCREVGVEQAFAEKVGAQGRASLPPELGAILQELARPAGILDMPRRVELCRRGLTLTDRTTLPELWAALQGKLGNSLAQNPLGNRAENIEQAIGHYRAALEVMTREAMPVEWATTMMNLANAYRNRIRGERAENIEQAIGHYRAALEVRTREAMPVEWATTMMNLANAYYSRIRGERAENIEQAIGHYRAALEVMTREAMPVEWAQTVNNLATAYYSRIRGERAENIEQAIGHYRAALEVRTREAMPDDHRRVQRSLARLHVERHAWEEAVTSARAALEVTDLLYRAAPTPEARQAQLAETQSMPALLAFALARIAENDPSRLKEAVLALERHRARWLAEALALRTEQPPTVPQAVWNVFDGRRSRVRELVTEAQLPDGTPGKRDFLILSELLRAARDELDAAIEQVRRYAPDFMPEPTFAAVQQAAQDAPLAYLLATSAGGLALVVLPEGGNADGVLPVWLPDLTGEQVRHHVEGPSSRHYGGYLGAYWRWQRSLHGETSPQERQNALDDWLETLNTTTRWLWDVAMGPLIARLHAAGAREAVLVPTGLLGLLPLHAAWTPDDNAATGRRYALDELPLRYTPSALALLAAREMAARAPADRLLQVVEPQPTSASPLPAAREEARAVRAAWPGGYTSRWHAAATWTEVRARLLEHTVFHFNGHAFAGWQEPLAGGLLLAHDRVLSVADWQELAVQMRLAVLSACETGVPGLELPDEVIGLPAALLQAGCAGVVTSLWSVLAVSTARLMAHFYQAWQREGLSLPQALRRAQMRLRDEDGYAHPFFWAAFTYTGV</sequence>
<name>A0A540VJ29_9CHLR</name>
<dbReference type="Pfam" id="PF14353">
    <property type="entry name" value="CpXC"/>
    <property type="match status" value="1"/>
</dbReference>
<dbReference type="Gene3D" id="1.25.40.10">
    <property type="entry name" value="Tetratricopeptide repeat domain"/>
    <property type="match status" value="2"/>
</dbReference>
<dbReference type="Pfam" id="PF12770">
    <property type="entry name" value="CHAT"/>
    <property type="match status" value="1"/>
</dbReference>
<dbReference type="Proteomes" id="UP000317371">
    <property type="component" value="Unassembled WGS sequence"/>
</dbReference>
<reference evidence="4 5" key="1">
    <citation type="submission" date="2019-06" db="EMBL/GenBank/DDBJ databases">
        <title>Genome sequence of Litorilinea aerophila BAA-2444.</title>
        <authorList>
            <person name="Maclea K.S."/>
            <person name="Maurais E.G."/>
            <person name="Iannazzi L.C."/>
        </authorList>
    </citation>
    <scope>NUCLEOTIDE SEQUENCE [LARGE SCALE GENOMIC DNA]</scope>
    <source>
        <strain evidence="4 5">ATCC BAA-2444</strain>
    </source>
</reference>
<dbReference type="PANTHER" id="PTHR10098:SF108">
    <property type="entry name" value="TETRATRICOPEPTIDE REPEAT PROTEIN 28"/>
    <property type="match status" value="1"/>
</dbReference>
<feature type="coiled-coil region" evidence="1">
    <location>
        <begin position="152"/>
        <end position="186"/>
    </location>
</feature>
<evidence type="ECO:0000256" key="1">
    <source>
        <dbReference type="SAM" id="Coils"/>
    </source>
</evidence>
<feature type="domain" description="CpXC" evidence="3">
    <location>
        <begin position="17"/>
        <end position="72"/>
    </location>
</feature>
<keyword evidence="1" id="KW-0175">Coiled coil</keyword>
<evidence type="ECO:0000259" key="3">
    <source>
        <dbReference type="Pfam" id="PF14353"/>
    </source>
</evidence>
<dbReference type="OrthoDB" id="138165at2"/>
<dbReference type="AlphaFoldDB" id="A0A540VJ29"/>
<feature type="domain" description="CHAT" evidence="2">
    <location>
        <begin position="778"/>
        <end position="1051"/>
    </location>
</feature>
<dbReference type="RefSeq" id="WP_141609128.1">
    <property type="nucleotide sequence ID" value="NZ_VIGC02000006.1"/>
</dbReference>